<comment type="caution">
    <text evidence="4">The sequence shown here is derived from an EMBL/GenBank/DDBJ whole genome shotgun (WGS) entry which is preliminary data.</text>
</comment>
<comment type="subcellular location">
    <subcellularLocation>
        <location evidence="1">Membrane</location>
    </subcellularLocation>
</comment>
<dbReference type="Gramene" id="KVH99071">
    <property type="protein sequence ID" value="KVH99071"/>
    <property type="gene ID" value="Ccrd_022647"/>
</dbReference>
<evidence type="ECO:0000256" key="3">
    <source>
        <dbReference type="SAM" id="Phobius"/>
    </source>
</evidence>
<reference evidence="4 5" key="1">
    <citation type="journal article" date="2016" name="Sci. Rep.">
        <title>The genome sequence of the outbreeding globe artichoke constructed de novo incorporating a phase-aware low-pass sequencing strategy of F1 progeny.</title>
        <authorList>
            <person name="Scaglione D."/>
            <person name="Reyes-Chin-Wo S."/>
            <person name="Acquadro A."/>
            <person name="Froenicke L."/>
            <person name="Portis E."/>
            <person name="Beitel C."/>
            <person name="Tirone M."/>
            <person name="Mauro R."/>
            <person name="Lo Monaco A."/>
            <person name="Mauromicale G."/>
            <person name="Faccioli P."/>
            <person name="Cattivelli L."/>
            <person name="Rieseberg L."/>
            <person name="Michelmore R."/>
            <person name="Lanteri S."/>
        </authorList>
    </citation>
    <scope>NUCLEOTIDE SEQUENCE [LARGE SCALE GENOMIC DNA]</scope>
    <source>
        <strain evidence="4">2C</strain>
    </source>
</reference>
<sequence>MSDYGDSDRGTGCYRCCFSFLLTLGLTSLFLWLSLRTSNPVCSIQDVYIPALNKTRNSTSYQSIYLDLKLDNENKDKGIYYDPVDITLHYYVNGSNSDFIRIANYTIRGFYQGHQKKTRRKNWTDTYGVPWDAAVRTMNGGGKVVFRVNLETAVRFKILFWKTKRHGLIVGADFDVNDVGMKVSKKGTRLKSGAPGFLSGETPAREPSSPPSIDRLIVEFLETRGDGNLLEGVGVGKDDEFEEVEGEGEGDKYLEETWLDLGLVGLLIPLSFSEGNNGGLVWFVVSEMAATIIKKITK</sequence>
<protein>
    <recommendedName>
        <fullName evidence="6">Late embryogenesis abundant protein, LEA-14</fullName>
    </recommendedName>
</protein>
<dbReference type="PANTHER" id="PTHR31415:SF52">
    <property type="entry name" value="LATE EMBRYOGENESIS ABUNDANT (LEA) HYDROXYPROLINE-RICH GLYCOPROTEIN FAMILY-RELATED"/>
    <property type="match status" value="1"/>
</dbReference>
<dbReference type="EMBL" id="LEKV01003637">
    <property type="protein sequence ID" value="KVH99071.1"/>
    <property type="molecule type" value="Genomic_DNA"/>
</dbReference>
<evidence type="ECO:0000313" key="4">
    <source>
        <dbReference type="EMBL" id="KVH99071.1"/>
    </source>
</evidence>
<dbReference type="OMA" id="GRKCCTC"/>
<gene>
    <name evidence="4" type="ORF">Ccrd_022647</name>
</gene>
<dbReference type="InterPro" id="IPR044839">
    <property type="entry name" value="NDR1-like"/>
</dbReference>
<dbReference type="GO" id="GO:0098542">
    <property type="term" value="P:defense response to other organism"/>
    <property type="evidence" value="ECO:0007669"/>
    <property type="project" value="InterPro"/>
</dbReference>
<dbReference type="Proteomes" id="UP000243975">
    <property type="component" value="Unassembled WGS sequence"/>
</dbReference>
<dbReference type="AlphaFoldDB" id="A0A124SE62"/>
<proteinExistence type="predicted"/>
<keyword evidence="5" id="KW-1185">Reference proteome</keyword>
<keyword evidence="2 3" id="KW-0472">Membrane</keyword>
<dbReference type="GO" id="GO:0009506">
    <property type="term" value="C:plasmodesma"/>
    <property type="evidence" value="ECO:0007669"/>
    <property type="project" value="TreeGrafter"/>
</dbReference>
<evidence type="ECO:0008006" key="6">
    <source>
        <dbReference type="Google" id="ProtNLM"/>
    </source>
</evidence>
<evidence type="ECO:0000313" key="5">
    <source>
        <dbReference type="Proteomes" id="UP000243975"/>
    </source>
</evidence>
<accession>A0A124SE62</accession>
<keyword evidence="3" id="KW-0812">Transmembrane</keyword>
<dbReference type="STRING" id="59895.A0A124SE62"/>
<feature type="transmembrane region" description="Helical" evidence="3">
    <location>
        <begin position="12"/>
        <end position="35"/>
    </location>
</feature>
<evidence type="ECO:0000256" key="1">
    <source>
        <dbReference type="ARBA" id="ARBA00004370"/>
    </source>
</evidence>
<keyword evidence="3" id="KW-1133">Transmembrane helix</keyword>
<dbReference type="GO" id="GO:0005886">
    <property type="term" value="C:plasma membrane"/>
    <property type="evidence" value="ECO:0007669"/>
    <property type="project" value="TreeGrafter"/>
</dbReference>
<name>A0A124SE62_CYNCS</name>
<organism evidence="4 5">
    <name type="scientific">Cynara cardunculus var. scolymus</name>
    <name type="common">Globe artichoke</name>
    <name type="synonym">Cynara scolymus</name>
    <dbReference type="NCBI Taxonomy" id="59895"/>
    <lineage>
        <taxon>Eukaryota</taxon>
        <taxon>Viridiplantae</taxon>
        <taxon>Streptophyta</taxon>
        <taxon>Embryophyta</taxon>
        <taxon>Tracheophyta</taxon>
        <taxon>Spermatophyta</taxon>
        <taxon>Magnoliopsida</taxon>
        <taxon>eudicotyledons</taxon>
        <taxon>Gunneridae</taxon>
        <taxon>Pentapetalae</taxon>
        <taxon>asterids</taxon>
        <taxon>campanulids</taxon>
        <taxon>Asterales</taxon>
        <taxon>Asteraceae</taxon>
        <taxon>Carduoideae</taxon>
        <taxon>Cardueae</taxon>
        <taxon>Carduinae</taxon>
        <taxon>Cynara</taxon>
    </lineage>
</organism>
<dbReference type="PANTHER" id="PTHR31415">
    <property type="entry name" value="OS05G0367900 PROTEIN"/>
    <property type="match status" value="1"/>
</dbReference>
<evidence type="ECO:0000256" key="2">
    <source>
        <dbReference type="ARBA" id="ARBA00023136"/>
    </source>
</evidence>